<gene>
    <name evidence="3" type="ORF">GCM10008942_37470</name>
</gene>
<reference evidence="3 4" key="1">
    <citation type="journal article" date="2019" name="Int. J. Syst. Evol. Microbiol.">
        <title>The Global Catalogue of Microorganisms (GCM) 10K type strain sequencing project: providing services to taxonomists for standard genome sequencing and annotation.</title>
        <authorList>
            <consortium name="The Broad Institute Genomics Platform"/>
            <consortium name="The Broad Institute Genome Sequencing Center for Infectious Disease"/>
            <person name="Wu L."/>
            <person name="Ma J."/>
        </authorList>
    </citation>
    <scope>NUCLEOTIDE SEQUENCE [LARGE SCALE GENOMIC DNA]</scope>
    <source>
        <strain evidence="3 4">JCM 15089</strain>
    </source>
</reference>
<evidence type="ECO:0000259" key="2">
    <source>
        <dbReference type="Pfam" id="PF03781"/>
    </source>
</evidence>
<dbReference type="InterPro" id="IPR005532">
    <property type="entry name" value="SUMF_dom"/>
</dbReference>
<dbReference type="InterPro" id="IPR042095">
    <property type="entry name" value="SUMF_sf"/>
</dbReference>
<keyword evidence="1" id="KW-0732">Signal</keyword>
<comment type="caution">
    <text evidence="3">The sequence shown here is derived from an EMBL/GenBank/DDBJ whole genome shotgun (WGS) entry which is preliminary data.</text>
</comment>
<dbReference type="InterPro" id="IPR016187">
    <property type="entry name" value="CTDL_fold"/>
</dbReference>
<organism evidence="3 4">
    <name type="scientific">Rhizomicrobium electricum</name>
    <dbReference type="NCBI Taxonomy" id="480070"/>
    <lineage>
        <taxon>Bacteria</taxon>
        <taxon>Pseudomonadati</taxon>
        <taxon>Pseudomonadota</taxon>
        <taxon>Alphaproteobacteria</taxon>
        <taxon>Micropepsales</taxon>
        <taxon>Micropepsaceae</taxon>
        <taxon>Rhizomicrobium</taxon>
    </lineage>
</organism>
<evidence type="ECO:0000313" key="4">
    <source>
        <dbReference type="Proteomes" id="UP001499951"/>
    </source>
</evidence>
<dbReference type="Pfam" id="PF03781">
    <property type="entry name" value="FGE-sulfatase"/>
    <property type="match status" value="1"/>
</dbReference>
<accession>A0ABN1F8H1</accession>
<dbReference type="Gene3D" id="3.90.1580.10">
    <property type="entry name" value="paralog of FGE (formylglycine-generating enzyme)"/>
    <property type="match status" value="1"/>
</dbReference>
<dbReference type="PANTHER" id="PTHR23150">
    <property type="entry name" value="SULFATASE MODIFYING FACTOR 1, 2"/>
    <property type="match status" value="1"/>
</dbReference>
<keyword evidence="4" id="KW-1185">Reference proteome</keyword>
<feature type="domain" description="Sulfatase-modifying factor enzyme-like" evidence="2">
    <location>
        <begin position="41"/>
        <end position="303"/>
    </location>
</feature>
<dbReference type="Proteomes" id="UP001499951">
    <property type="component" value="Unassembled WGS sequence"/>
</dbReference>
<evidence type="ECO:0000256" key="1">
    <source>
        <dbReference type="SAM" id="SignalP"/>
    </source>
</evidence>
<dbReference type="InterPro" id="IPR051043">
    <property type="entry name" value="Sulfatase_Mod_Factor_Kinase"/>
</dbReference>
<feature type="signal peptide" evidence="1">
    <location>
        <begin position="1"/>
        <end position="25"/>
    </location>
</feature>
<dbReference type="PANTHER" id="PTHR23150:SF35">
    <property type="entry name" value="BLL6746 PROTEIN"/>
    <property type="match status" value="1"/>
</dbReference>
<proteinExistence type="predicted"/>
<sequence>MAAKYGIFMLRRLLRLICVSSLAFAASAAEPVDRSFKECPECPDMIGIPAGKFVMGSPAREPGRFDAEGPQRIVAVKAFALAKFNITSEDYLTFLRATGYEPEPCNKLLNMRWRVPNKGVAYPPYDEEPARWPASCVSWKDAHAYIDWLNKKVREARPGLTNKTGPYRLPSEAEWEYAARGGTTTARWWGDAIGSGNANCNGCGSQYDFRALSNIDSFKPNPFGLYGMLGNVWEWTADCWHKSYIGAPADARPWTEKGCTRHVLRGGSWDNVPVFVRSAARAGAEDTGGDFDYSTLAGFRVARDLP</sequence>
<name>A0ABN1F8H1_9PROT</name>
<evidence type="ECO:0000313" key="3">
    <source>
        <dbReference type="EMBL" id="GAA0585072.1"/>
    </source>
</evidence>
<dbReference type="SUPFAM" id="SSF56436">
    <property type="entry name" value="C-type lectin-like"/>
    <property type="match status" value="1"/>
</dbReference>
<protein>
    <submittedName>
        <fullName evidence="3">Formylglycine-generating enzyme family protein</fullName>
    </submittedName>
</protein>
<feature type="chain" id="PRO_5046411595" evidence="1">
    <location>
        <begin position="26"/>
        <end position="306"/>
    </location>
</feature>
<dbReference type="EMBL" id="BAAADD010000011">
    <property type="protein sequence ID" value="GAA0585072.1"/>
    <property type="molecule type" value="Genomic_DNA"/>
</dbReference>